<dbReference type="EMBL" id="APJO01000706">
    <property type="protein sequence ID" value="KFM22402.1"/>
    <property type="molecule type" value="Genomic_DNA"/>
</dbReference>
<reference evidence="2 3" key="1">
    <citation type="journal article" date="2014" name="BMC Genomics">
        <title>Oil accumulation mechanisms of the oleaginous microalga Chlorella protothecoides revealed through its genome, transcriptomes, and proteomes.</title>
        <authorList>
            <person name="Gao C."/>
            <person name="Wang Y."/>
            <person name="Shen Y."/>
            <person name="Yan D."/>
            <person name="He X."/>
            <person name="Dai J."/>
            <person name="Wu Q."/>
        </authorList>
    </citation>
    <scope>NUCLEOTIDE SEQUENCE [LARGE SCALE GENOMIC DNA]</scope>
    <source>
        <strain evidence="2 3">0710</strain>
    </source>
</reference>
<feature type="compositionally biased region" description="Basic and acidic residues" evidence="1">
    <location>
        <begin position="150"/>
        <end position="161"/>
    </location>
</feature>
<sequence length="359" mass="38917">MDLEALCDEVSQRQSLLQRRLHGAAGGGDEPALLRGVVCDQRALLTGMLTAVRSSRMAQEALHQADMRRLVHDHQTQLAAAKTEWERARVDKEGSVEGELSTLRARATAQEAERQEAEAAAEARASDLLTQVRAAQAALEAAEARDRAQARELEEAERAADHSVAQAEAEQAAAREAELRGALSAQVGLAASAELQEIAAERERELAQLQAVLCGAEREVAEARERSGEELSAALVHAAAEKTELETRLAAAEAASQHVRDGGGGERARLEEQRRATEQERSDLTQTIAALRRQRDHFSAQQTEYKVQRGEARERLMRQYFPGMGAGTLLERALARKVDAAAQELDALVVPVQIPAGGV</sequence>
<feature type="region of interest" description="Disordered" evidence="1">
    <location>
        <begin position="254"/>
        <end position="282"/>
    </location>
</feature>
<comment type="caution">
    <text evidence="2">The sequence shown here is derived from an EMBL/GenBank/DDBJ whole genome shotgun (WGS) entry which is preliminary data.</text>
</comment>
<evidence type="ECO:0000256" key="1">
    <source>
        <dbReference type="SAM" id="MobiDB-lite"/>
    </source>
</evidence>
<dbReference type="eggNOG" id="ENOG502QQJF">
    <property type="taxonomic scope" value="Eukaryota"/>
</dbReference>
<evidence type="ECO:0000313" key="3">
    <source>
        <dbReference type="Proteomes" id="UP000028924"/>
    </source>
</evidence>
<evidence type="ECO:0000313" key="2">
    <source>
        <dbReference type="EMBL" id="KFM22402.1"/>
    </source>
</evidence>
<dbReference type="KEGG" id="apro:F751_0149"/>
<feature type="region of interest" description="Disordered" evidence="1">
    <location>
        <begin position="150"/>
        <end position="172"/>
    </location>
</feature>
<organism evidence="2 3">
    <name type="scientific">Auxenochlorella protothecoides</name>
    <name type="common">Green microalga</name>
    <name type="synonym">Chlorella protothecoides</name>
    <dbReference type="NCBI Taxonomy" id="3075"/>
    <lineage>
        <taxon>Eukaryota</taxon>
        <taxon>Viridiplantae</taxon>
        <taxon>Chlorophyta</taxon>
        <taxon>core chlorophytes</taxon>
        <taxon>Trebouxiophyceae</taxon>
        <taxon>Chlorellales</taxon>
        <taxon>Chlorellaceae</taxon>
        <taxon>Auxenochlorella</taxon>
    </lineage>
</organism>
<feature type="compositionally biased region" description="Basic and acidic residues" evidence="1">
    <location>
        <begin position="258"/>
        <end position="282"/>
    </location>
</feature>
<dbReference type="AlphaFoldDB" id="A0A087S9J8"/>
<dbReference type="Proteomes" id="UP000028924">
    <property type="component" value="Unassembled WGS sequence"/>
</dbReference>
<keyword evidence="3" id="KW-1185">Reference proteome</keyword>
<dbReference type="GeneID" id="23611540"/>
<dbReference type="RefSeq" id="XP_011399323.1">
    <property type="nucleotide sequence ID" value="XM_011401021.1"/>
</dbReference>
<accession>A0A087S9J8</accession>
<proteinExistence type="predicted"/>
<gene>
    <name evidence="2" type="ORF">F751_0149</name>
</gene>
<name>A0A087S9J8_AUXPR</name>
<protein>
    <submittedName>
        <fullName evidence="2">Uncharacterized protein</fullName>
    </submittedName>
</protein>